<evidence type="ECO:0000313" key="1">
    <source>
        <dbReference type="EMBL" id="VDM36239.1"/>
    </source>
</evidence>
<reference evidence="3" key="1">
    <citation type="submission" date="2017-02" db="UniProtKB">
        <authorList>
            <consortium name="WormBaseParasite"/>
        </authorList>
    </citation>
    <scope>IDENTIFICATION</scope>
</reference>
<sequence length="168" mass="18351">MPAVGGMGRVAGGNDKGRLTSGQCFNSFVCIRGLLRAPNFRRCLFYGEVAKSACKQFVLARLSKQGGEPFKVEVEWTIFCSAFPSPLKITTIPSSHHSPSLQASEHCWQCRRYSGVTLGKVSSVVVARAGGGREAHACIYTIRVFHSVPLSYLYHLSLGACEIVVNRR</sequence>
<dbReference type="WBParaSite" id="TTAC_0001127601-mRNA-1">
    <property type="protein sequence ID" value="TTAC_0001127601-mRNA-1"/>
    <property type="gene ID" value="TTAC_0001127601"/>
</dbReference>
<evidence type="ECO:0000313" key="2">
    <source>
        <dbReference type="Proteomes" id="UP000274429"/>
    </source>
</evidence>
<organism evidence="3">
    <name type="scientific">Hydatigena taeniaeformis</name>
    <name type="common">Feline tapeworm</name>
    <name type="synonym">Taenia taeniaeformis</name>
    <dbReference type="NCBI Taxonomy" id="6205"/>
    <lineage>
        <taxon>Eukaryota</taxon>
        <taxon>Metazoa</taxon>
        <taxon>Spiralia</taxon>
        <taxon>Lophotrochozoa</taxon>
        <taxon>Platyhelminthes</taxon>
        <taxon>Cestoda</taxon>
        <taxon>Eucestoda</taxon>
        <taxon>Cyclophyllidea</taxon>
        <taxon>Taeniidae</taxon>
        <taxon>Hydatigera</taxon>
    </lineage>
</organism>
<dbReference type="Proteomes" id="UP000274429">
    <property type="component" value="Unassembled WGS sequence"/>
</dbReference>
<reference evidence="1 2" key="2">
    <citation type="submission" date="2018-11" db="EMBL/GenBank/DDBJ databases">
        <authorList>
            <consortium name="Pathogen Informatics"/>
        </authorList>
    </citation>
    <scope>NUCLEOTIDE SEQUENCE [LARGE SCALE GENOMIC DNA]</scope>
</reference>
<dbReference type="EMBL" id="UYWX01023403">
    <property type="protein sequence ID" value="VDM36239.1"/>
    <property type="molecule type" value="Genomic_DNA"/>
</dbReference>
<proteinExistence type="predicted"/>
<dbReference type="AlphaFoldDB" id="A0A0R3XCJ9"/>
<name>A0A0R3XCJ9_HYDTA</name>
<protein>
    <submittedName>
        <fullName evidence="1 3">Uncharacterized protein</fullName>
    </submittedName>
</protein>
<keyword evidence="2" id="KW-1185">Reference proteome</keyword>
<evidence type="ECO:0000313" key="3">
    <source>
        <dbReference type="WBParaSite" id="TTAC_0001127601-mRNA-1"/>
    </source>
</evidence>
<accession>A0A0R3XCJ9</accession>
<gene>
    <name evidence="1" type="ORF">TTAC_LOCUS11259</name>
</gene>